<dbReference type="PROSITE" id="PS51379">
    <property type="entry name" value="4FE4S_FER_2"/>
    <property type="match status" value="3"/>
</dbReference>
<name>A0A1N6PI03_9RHOO</name>
<keyword evidence="4" id="KW-1185">Reference proteome</keyword>
<feature type="domain" description="4Fe-4S ferredoxin-type" evidence="2">
    <location>
        <begin position="78"/>
        <end position="107"/>
    </location>
</feature>
<dbReference type="EMBL" id="FTMD01000002">
    <property type="protein sequence ID" value="SIQ03829.1"/>
    <property type="molecule type" value="Genomic_DNA"/>
</dbReference>
<dbReference type="InterPro" id="IPR029061">
    <property type="entry name" value="THDP-binding"/>
</dbReference>
<proteinExistence type="predicted"/>
<organism evidence="3 4">
    <name type="scientific">Aromatoleum tolulyticum</name>
    <dbReference type="NCBI Taxonomy" id="34027"/>
    <lineage>
        <taxon>Bacteria</taxon>
        <taxon>Pseudomonadati</taxon>
        <taxon>Pseudomonadota</taxon>
        <taxon>Betaproteobacteria</taxon>
        <taxon>Rhodocyclales</taxon>
        <taxon>Rhodocyclaceae</taxon>
        <taxon>Aromatoleum</taxon>
    </lineage>
</organism>
<dbReference type="Pfam" id="PF02775">
    <property type="entry name" value="TPP_enzyme_C"/>
    <property type="match status" value="1"/>
</dbReference>
<dbReference type="CDD" id="cd10550">
    <property type="entry name" value="DMSOR_beta_like"/>
    <property type="match status" value="1"/>
</dbReference>
<feature type="domain" description="4Fe-4S ferredoxin-type" evidence="2">
    <location>
        <begin position="46"/>
        <end position="77"/>
    </location>
</feature>
<dbReference type="Pfam" id="PF13247">
    <property type="entry name" value="Fer4_11"/>
    <property type="match status" value="1"/>
</dbReference>
<feature type="domain" description="4Fe-4S ferredoxin-type" evidence="2">
    <location>
        <begin position="5"/>
        <end position="35"/>
    </location>
</feature>
<dbReference type="Proteomes" id="UP000186819">
    <property type="component" value="Unassembled WGS sequence"/>
</dbReference>
<accession>A0A1N6PI03</accession>
<keyword evidence="1" id="KW-0560">Oxidoreductase</keyword>
<dbReference type="SUPFAM" id="SSF52518">
    <property type="entry name" value="Thiamin diphosphate-binding fold (THDP-binding)"/>
    <property type="match status" value="1"/>
</dbReference>
<evidence type="ECO:0000313" key="3">
    <source>
        <dbReference type="EMBL" id="SIQ03829.1"/>
    </source>
</evidence>
<dbReference type="SUPFAM" id="SSF54862">
    <property type="entry name" value="4Fe-4S ferredoxins"/>
    <property type="match status" value="1"/>
</dbReference>
<evidence type="ECO:0000259" key="2">
    <source>
        <dbReference type="PROSITE" id="PS51379"/>
    </source>
</evidence>
<dbReference type="AlphaFoldDB" id="A0A1N6PI03"/>
<dbReference type="OrthoDB" id="9794954at2"/>
<dbReference type="GO" id="GO:0030976">
    <property type="term" value="F:thiamine pyrophosphate binding"/>
    <property type="evidence" value="ECO:0007669"/>
    <property type="project" value="InterPro"/>
</dbReference>
<dbReference type="PANTHER" id="PTHR42897">
    <property type="entry name" value="PYRUVATE SYNTHASE SUBUNIT PORB"/>
    <property type="match status" value="1"/>
</dbReference>
<dbReference type="Gene3D" id="3.40.50.970">
    <property type="match status" value="1"/>
</dbReference>
<evidence type="ECO:0000256" key="1">
    <source>
        <dbReference type="ARBA" id="ARBA00023002"/>
    </source>
</evidence>
<dbReference type="GO" id="GO:0016491">
    <property type="term" value="F:oxidoreductase activity"/>
    <property type="evidence" value="ECO:0007669"/>
    <property type="project" value="UniProtKB-KW"/>
</dbReference>
<dbReference type="InterPro" id="IPR017896">
    <property type="entry name" value="4Fe4S_Fe-S-bd"/>
</dbReference>
<gene>
    <name evidence="3" type="ORF">SAMN05421829_10250</name>
</gene>
<dbReference type="NCBIfam" id="NF045766">
    <property type="entry name" value="PhenlGlyoxDHPadI"/>
    <property type="match status" value="1"/>
</dbReference>
<evidence type="ECO:0000313" key="4">
    <source>
        <dbReference type="Proteomes" id="UP000186819"/>
    </source>
</evidence>
<dbReference type="InterPro" id="IPR054808">
    <property type="entry name" value="PadI"/>
</dbReference>
<dbReference type="STRING" id="34027.SAMN05421829_10250"/>
<reference evidence="4" key="1">
    <citation type="submission" date="2017-01" db="EMBL/GenBank/DDBJ databases">
        <authorList>
            <person name="Varghese N."/>
            <person name="Submissions S."/>
        </authorList>
    </citation>
    <scope>NUCLEOTIDE SEQUENCE [LARGE SCALE GENOMIC DNA]</scope>
    <source>
        <strain evidence="4">ATCC 51758</strain>
    </source>
</reference>
<dbReference type="PANTHER" id="PTHR42897:SF1">
    <property type="entry name" value="2-OXOACID OXIDOREDUCTASE (FERREDOXIN)"/>
    <property type="match status" value="1"/>
</dbReference>
<protein>
    <submittedName>
        <fullName evidence="3">Phenylglyoxylate dehydrogenase beta subunit</fullName>
    </submittedName>
</protein>
<dbReference type="Gene3D" id="3.30.70.20">
    <property type="match status" value="2"/>
</dbReference>
<dbReference type="GO" id="GO:0044281">
    <property type="term" value="P:small molecule metabolic process"/>
    <property type="evidence" value="ECO:0007669"/>
    <property type="project" value="UniProtKB-ARBA"/>
</dbReference>
<dbReference type="InterPro" id="IPR011766">
    <property type="entry name" value="TPP_enzyme_TPP-bd"/>
</dbReference>
<sequence length="460" mass="49698">MSATPTIAFDAARCDGCGHCMNACVSAKSSDAHRAQPRIQILRDDESGRWGIAQCRQCGDPRCASVCPAAALEKGDDGIVAWDGKRCVNCLICTAGCTFGGIAFSPAEGHVVKCDQCEGAPQCVAACTRGALRYVTTATLYNRWGELEDLFVPGLGGCQGCNTELIMRHTLRRVGSNTVLATPPGCIPGMGSVGYNGMLGCKVPVFHPLLTNTASMLTGIRRQYKRKGRNVTALALAGDGGAGDVGFQSLSGAAERGEQILFICVDNEGYMNTGAQRSGSTTYGAWTATTPIGESARGKTQDAKNLPLLMMWHGCEYVATASTAFMEDFYAKLEAALDASQRGFAYLHLYSPCTSGWRFPSASNIEVARKAVETNFAVLWDYRRDQGLKLSRDIDAPLPVTEYLKLLGKFRHLDATQIAHIERHVAEQEQVLRELAAMHPRERRQVVGHQSDLMAVDLDQ</sequence>
<dbReference type="RefSeq" id="WP_084204934.1">
    <property type="nucleotide sequence ID" value="NZ_FTMD01000002.1"/>
</dbReference>
<dbReference type="InterPro" id="IPR051479">
    <property type="entry name" value="PorB-like"/>
</dbReference>